<organism evidence="2 3">
    <name type="scientific">Lactuca saligna</name>
    <name type="common">Willowleaf lettuce</name>
    <dbReference type="NCBI Taxonomy" id="75948"/>
    <lineage>
        <taxon>Eukaryota</taxon>
        <taxon>Viridiplantae</taxon>
        <taxon>Streptophyta</taxon>
        <taxon>Embryophyta</taxon>
        <taxon>Tracheophyta</taxon>
        <taxon>Spermatophyta</taxon>
        <taxon>Magnoliopsida</taxon>
        <taxon>eudicotyledons</taxon>
        <taxon>Gunneridae</taxon>
        <taxon>Pentapetalae</taxon>
        <taxon>asterids</taxon>
        <taxon>campanulids</taxon>
        <taxon>Asterales</taxon>
        <taxon>Asteraceae</taxon>
        <taxon>Cichorioideae</taxon>
        <taxon>Cichorieae</taxon>
        <taxon>Lactucinae</taxon>
        <taxon>Lactuca</taxon>
    </lineage>
</organism>
<dbReference type="PANTHER" id="PTHR33116">
    <property type="entry name" value="REVERSE TRANSCRIPTASE ZINC-BINDING DOMAIN-CONTAINING PROTEIN-RELATED-RELATED"/>
    <property type="match status" value="1"/>
</dbReference>
<accession>A0AA35YNW0</accession>
<dbReference type="Proteomes" id="UP001177003">
    <property type="component" value="Chromosome 3"/>
</dbReference>
<dbReference type="EMBL" id="OX465079">
    <property type="protein sequence ID" value="CAI9277455.1"/>
    <property type="molecule type" value="Genomic_DNA"/>
</dbReference>
<name>A0AA35YNW0_LACSI</name>
<sequence>MESKKLCRITDRIDQTGFKWRWKSANMDGEVLDDFMELCSFIQGVNTNPTPIGLRFNLNPDGKYTVNTLRQKIDSEKNPHTGTIINWVKASPLKVKCFVWRTLMDRLSLATNLMNMGIIMANTNCPMCNGEHETSDHLFVKCPISIEARSWIFKWRGIPATNFDTVNEFLNFAATWGNCPRKRERFKVVLYAMLWFLWLARNNSIFKAVKPILTMIADESTIFPLSNTALSPPPGSSPLLSLSSCVLTPGDQINQPFPRFSVLFFHADLSSQLHPSMNYVDCITDCD</sequence>
<evidence type="ECO:0000313" key="2">
    <source>
        <dbReference type="EMBL" id="CAI9277455.1"/>
    </source>
</evidence>
<dbReference type="Pfam" id="PF13966">
    <property type="entry name" value="zf-RVT"/>
    <property type="match status" value="1"/>
</dbReference>
<reference evidence="2" key="1">
    <citation type="submission" date="2023-04" db="EMBL/GenBank/DDBJ databases">
        <authorList>
            <person name="Vijverberg K."/>
            <person name="Xiong W."/>
            <person name="Schranz E."/>
        </authorList>
    </citation>
    <scope>NUCLEOTIDE SEQUENCE</scope>
</reference>
<protein>
    <recommendedName>
        <fullName evidence="1">Reverse transcriptase zinc-binding domain-containing protein</fullName>
    </recommendedName>
</protein>
<feature type="domain" description="Reverse transcriptase zinc-binding" evidence="1">
    <location>
        <begin position="74"/>
        <end position="145"/>
    </location>
</feature>
<dbReference type="AlphaFoldDB" id="A0AA35YNW0"/>
<evidence type="ECO:0000313" key="3">
    <source>
        <dbReference type="Proteomes" id="UP001177003"/>
    </source>
</evidence>
<dbReference type="PANTHER" id="PTHR33116:SF79">
    <property type="entry name" value="REVERSE TRANSCRIPTASE DOMAIN, ZINC FINGER, CCHC-TYPE-RELATED"/>
    <property type="match status" value="1"/>
</dbReference>
<dbReference type="InterPro" id="IPR026960">
    <property type="entry name" value="RVT-Znf"/>
</dbReference>
<keyword evidence="3" id="KW-1185">Reference proteome</keyword>
<evidence type="ECO:0000259" key="1">
    <source>
        <dbReference type="Pfam" id="PF13966"/>
    </source>
</evidence>
<gene>
    <name evidence="2" type="ORF">LSALG_LOCUS17383</name>
</gene>
<proteinExistence type="predicted"/>